<feature type="region of interest" description="Disordered" evidence="11">
    <location>
        <begin position="502"/>
        <end position="551"/>
    </location>
</feature>
<dbReference type="SUPFAM" id="SSF48464">
    <property type="entry name" value="ENTH/VHS domain"/>
    <property type="match status" value="1"/>
</dbReference>
<dbReference type="Pfam" id="PF00790">
    <property type="entry name" value="VHS"/>
    <property type="match status" value="1"/>
</dbReference>
<feature type="compositionally biased region" description="Polar residues" evidence="11">
    <location>
        <begin position="510"/>
        <end position="523"/>
    </location>
</feature>
<dbReference type="CDD" id="cd16979">
    <property type="entry name" value="VHS_Vps27"/>
    <property type="match status" value="1"/>
</dbReference>
<dbReference type="GO" id="GO:0043328">
    <property type="term" value="P:protein transport to vacuole involved in ubiquitin-dependent protein catabolic process via the multivesicular body sorting pathway"/>
    <property type="evidence" value="ECO:0007669"/>
    <property type="project" value="TreeGrafter"/>
</dbReference>
<evidence type="ECO:0000256" key="1">
    <source>
        <dbReference type="ARBA" id="ARBA00004125"/>
    </source>
</evidence>
<dbReference type="OrthoDB" id="957735at2759"/>
<dbReference type="Pfam" id="PF02809">
    <property type="entry name" value="UIM"/>
    <property type="match status" value="2"/>
</dbReference>
<dbReference type="SMART" id="SM00064">
    <property type="entry name" value="FYVE"/>
    <property type="match status" value="1"/>
</dbReference>
<dbReference type="Gene3D" id="6.10.140.100">
    <property type="match status" value="1"/>
</dbReference>
<feature type="compositionally biased region" description="Polar residues" evidence="11">
    <location>
        <begin position="478"/>
        <end position="490"/>
    </location>
</feature>
<feature type="compositionally biased region" description="Polar residues" evidence="11">
    <location>
        <begin position="292"/>
        <end position="310"/>
    </location>
</feature>
<dbReference type="PROSITE" id="PS50178">
    <property type="entry name" value="ZF_FYVE"/>
    <property type="match status" value="1"/>
</dbReference>
<organism evidence="14">
    <name type="scientific">Absidia glauca</name>
    <name type="common">Pin mould</name>
    <dbReference type="NCBI Taxonomy" id="4829"/>
    <lineage>
        <taxon>Eukaryota</taxon>
        <taxon>Fungi</taxon>
        <taxon>Fungi incertae sedis</taxon>
        <taxon>Mucoromycota</taxon>
        <taxon>Mucoromycotina</taxon>
        <taxon>Mucoromycetes</taxon>
        <taxon>Mucorales</taxon>
        <taxon>Cunninghamellaceae</taxon>
        <taxon>Absidia</taxon>
    </lineage>
</organism>
<dbReference type="Gene3D" id="3.30.40.10">
    <property type="entry name" value="Zinc/RING finger domain, C3HC4 (zinc finger)"/>
    <property type="match status" value="1"/>
</dbReference>
<keyword evidence="6" id="KW-0967">Endosome</keyword>
<gene>
    <name evidence="14" type="primary">ABSGL_05488.1 scaffold 7169</name>
</gene>
<evidence type="ECO:0000313" key="15">
    <source>
        <dbReference type="Proteomes" id="UP000078561"/>
    </source>
</evidence>
<dbReference type="PROSITE" id="PS50330">
    <property type="entry name" value="UIM"/>
    <property type="match status" value="1"/>
</dbReference>
<dbReference type="SUPFAM" id="SSF89009">
    <property type="entry name" value="GAT-like domain"/>
    <property type="match status" value="1"/>
</dbReference>
<dbReference type="OMA" id="HTWGGNT"/>
<sequence length="551" mass="60278">MVSILWGASGLDERIEKATSEFMPSGEENLGLQLDISDDIRSKKISAKEAVQAMKKRLGHKNPNVQLATLSLVDTCVKNSGDAYVREVGSREFMDELATMVRRPNLNVDVKNKVLDSVQTWGIAAKGNPALGYMTDTYSLLRAEGHVFPPAKQNIDSILLEASAAPEWGDSSVCERCRTPFTMTNRKHHCRNCGGTFCQECSSRTMALPHLAINEAVRVCDGCHLKLKMYKTGQGSLPRPPTSAPSPSLPAPAPPPTTANSDLDAYDDDLKKAIELSLAEDEKRRNGFGTGYQASSSVSNTSYAPSQPQPTDAEAEDPDLTAAIAASLREMEIASPPQVNHYHHASAPPNYDLSPTEMENIQLFSTLMEHVHARGGNVANDPQINKLYTQIGSLQPKLLRSLDDTIQKHRSCVELHDKINKVVQMYDHLLEQRMSGYRSGAAPSSYPYYGTTDPATVIPNNSSNPPQYAPDYQAQYQHTSGAPPSSSTVYGSAPVYPPVAHQQQLPQQQVMYGSNGMNHQQMYPPQSAPPQQQQPVASTPPVTDERPLIDL</sequence>
<evidence type="ECO:0000256" key="10">
    <source>
        <dbReference type="PROSITE-ProRule" id="PRU00091"/>
    </source>
</evidence>
<dbReference type="Proteomes" id="UP000078561">
    <property type="component" value="Unassembled WGS sequence"/>
</dbReference>
<dbReference type="GO" id="GO:0010008">
    <property type="term" value="C:endosome membrane"/>
    <property type="evidence" value="ECO:0007669"/>
    <property type="project" value="UniProtKB-SubCell"/>
</dbReference>
<accession>A0A163JJR4</accession>
<dbReference type="AlphaFoldDB" id="A0A163JJR4"/>
<keyword evidence="9" id="KW-0472">Membrane</keyword>
<evidence type="ECO:0000256" key="8">
    <source>
        <dbReference type="ARBA" id="ARBA00022833"/>
    </source>
</evidence>
<dbReference type="PANTHER" id="PTHR47794:SF1">
    <property type="entry name" value="VACUOLAR PROTEIN SORTING-ASSOCIATED PROTEIN 27"/>
    <property type="match status" value="1"/>
</dbReference>
<dbReference type="InterPro" id="IPR011011">
    <property type="entry name" value="Znf_FYVE_PHD"/>
</dbReference>
<keyword evidence="7 10" id="KW-0863">Zinc-finger</keyword>
<dbReference type="InterPro" id="IPR002014">
    <property type="entry name" value="VHS_dom"/>
</dbReference>
<proteinExistence type="inferred from homology"/>
<dbReference type="FunCoup" id="A0A163JJR4">
    <property type="interactions" value="153"/>
</dbReference>
<feature type="compositionally biased region" description="Low complexity" evidence="11">
    <location>
        <begin position="529"/>
        <end position="542"/>
    </location>
</feature>
<name>A0A163JJR4_ABSGL</name>
<dbReference type="InterPro" id="IPR008942">
    <property type="entry name" value="ENTH_VHS"/>
</dbReference>
<dbReference type="GO" id="GO:0006623">
    <property type="term" value="P:protein targeting to vacuole"/>
    <property type="evidence" value="ECO:0007669"/>
    <property type="project" value="TreeGrafter"/>
</dbReference>
<keyword evidence="8" id="KW-0862">Zinc</keyword>
<dbReference type="PROSITE" id="PS50179">
    <property type="entry name" value="VHS"/>
    <property type="match status" value="1"/>
</dbReference>
<evidence type="ECO:0000256" key="6">
    <source>
        <dbReference type="ARBA" id="ARBA00022753"/>
    </source>
</evidence>
<dbReference type="GO" id="GO:0043130">
    <property type="term" value="F:ubiquitin binding"/>
    <property type="evidence" value="ECO:0007669"/>
    <property type="project" value="InterPro"/>
</dbReference>
<dbReference type="GO" id="GO:0032266">
    <property type="term" value="F:phosphatidylinositol-3-phosphate binding"/>
    <property type="evidence" value="ECO:0007669"/>
    <property type="project" value="TreeGrafter"/>
</dbReference>
<dbReference type="InParanoid" id="A0A163JJR4"/>
<dbReference type="Pfam" id="PF21356">
    <property type="entry name" value="Vps27_GAT-like"/>
    <property type="match status" value="1"/>
</dbReference>
<feature type="domain" description="FYVE-type" evidence="12">
    <location>
        <begin position="168"/>
        <end position="228"/>
    </location>
</feature>
<feature type="region of interest" description="Disordered" evidence="11">
    <location>
        <begin position="234"/>
        <end position="264"/>
    </location>
</feature>
<evidence type="ECO:0000259" key="13">
    <source>
        <dbReference type="PROSITE" id="PS50179"/>
    </source>
</evidence>
<dbReference type="Pfam" id="PF01363">
    <property type="entry name" value="FYVE"/>
    <property type="match status" value="1"/>
</dbReference>
<evidence type="ECO:0000256" key="7">
    <source>
        <dbReference type="ARBA" id="ARBA00022771"/>
    </source>
</evidence>
<evidence type="ECO:0000313" key="14">
    <source>
        <dbReference type="EMBL" id="SAL99834.1"/>
    </source>
</evidence>
<feature type="domain" description="VHS" evidence="13">
    <location>
        <begin position="20"/>
        <end position="149"/>
    </location>
</feature>
<dbReference type="InterPro" id="IPR000306">
    <property type="entry name" value="Znf_FYVE"/>
</dbReference>
<reference evidence="14" key="1">
    <citation type="submission" date="2016-04" db="EMBL/GenBank/DDBJ databases">
        <authorList>
            <person name="Evans L.H."/>
            <person name="Alamgir A."/>
            <person name="Owens N."/>
            <person name="Weber N.D."/>
            <person name="Virtaneva K."/>
            <person name="Barbian K."/>
            <person name="Babar A."/>
            <person name="Rosenke K."/>
        </authorList>
    </citation>
    <scope>NUCLEOTIDE SEQUENCE [LARGE SCALE GENOMIC DNA]</scope>
    <source>
        <strain evidence="14">CBS 101.48</strain>
    </source>
</reference>
<feature type="region of interest" description="Disordered" evidence="11">
    <location>
        <begin position="476"/>
        <end position="495"/>
    </location>
</feature>
<dbReference type="SMART" id="SM00726">
    <property type="entry name" value="UIM"/>
    <property type="match status" value="2"/>
</dbReference>
<evidence type="ECO:0000256" key="9">
    <source>
        <dbReference type="ARBA" id="ARBA00023136"/>
    </source>
</evidence>
<dbReference type="STRING" id="4829.A0A163JJR4"/>
<evidence type="ECO:0000256" key="4">
    <source>
        <dbReference type="ARBA" id="ARBA00022723"/>
    </source>
</evidence>
<dbReference type="GO" id="GO:0008270">
    <property type="term" value="F:zinc ion binding"/>
    <property type="evidence" value="ECO:0007669"/>
    <property type="project" value="UniProtKB-KW"/>
</dbReference>
<evidence type="ECO:0000256" key="11">
    <source>
        <dbReference type="SAM" id="MobiDB-lite"/>
    </source>
</evidence>
<evidence type="ECO:0000256" key="2">
    <source>
        <dbReference type="ARBA" id="ARBA00008597"/>
    </source>
</evidence>
<dbReference type="SMART" id="SM00288">
    <property type="entry name" value="VHS"/>
    <property type="match status" value="1"/>
</dbReference>
<evidence type="ECO:0000259" key="12">
    <source>
        <dbReference type="PROSITE" id="PS50178"/>
    </source>
</evidence>
<dbReference type="InterPro" id="IPR049425">
    <property type="entry name" value="Vps27_GAT-like"/>
</dbReference>
<dbReference type="InterPro" id="IPR017455">
    <property type="entry name" value="Znf_FYVE-rel"/>
</dbReference>
<dbReference type="SUPFAM" id="SSF57903">
    <property type="entry name" value="FYVE/PHD zinc finger"/>
    <property type="match status" value="1"/>
</dbReference>
<dbReference type="Gene3D" id="1.25.40.90">
    <property type="match status" value="1"/>
</dbReference>
<comment type="subcellular location">
    <subcellularLocation>
        <location evidence="1">Endosome membrane</location>
        <topology evidence="1">Peripheral membrane protein</topology>
        <orientation evidence="1">Cytoplasmic side</orientation>
    </subcellularLocation>
</comment>
<feature type="compositionally biased region" description="Pro residues" evidence="11">
    <location>
        <begin position="238"/>
        <end position="257"/>
    </location>
</feature>
<feature type="region of interest" description="Disordered" evidence="11">
    <location>
        <begin position="285"/>
        <end position="317"/>
    </location>
</feature>
<evidence type="ECO:0000256" key="3">
    <source>
        <dbReference type="ARBA" id="ARBA00017753"/>
    </source>
</evidence>
<dbReference type="EMBL" id="LT553030">
    <property type="protein sequence ID" value="SAL99834.1"/>
    <property type="molecule type" value="Genomic_DNA"/>
</dbReference>
<protein>
    <recommendedName>
        <fullName evidence="3">Vacuolar protein sorting-associated protein 27</fullName>
    </recommendedName>
</protein>
<comment type="similarity">
    <text evidence="2">Belongs to the VPS27 family.</text>
</comment>
<dbReference type="InterPro" id="IPR003903">
    <property type="entry name" value="UIM_dom"/>
</dbReference>
<keyword evidence="5" id="KW-0677">Repeat</keyword>
<keyword evidence="15" id="KW-1185">Reference proteome</keyword>
<dbReference type="GO" id="GO:0033565">
    <property type="term" value="C:ESCRT-0 complex"/>
    <property type="evidence" value="ECO:0007669"/>
    <property type="project" value="TreeGrafter"/>
</dbReference>
<evidence type="ECO:0000256" key="5">
    <source>
        <dbReference type="ARBA" id="ARBA00022737"/>
    </source>
</evidence>
<dbReference type="InterPro" id="IPR013083">
    <property type="entry name" value="Znf_RING/FYVE/PHD"/>
</dbReference>
<dbReference type="PANTHER" id="PTHR47794">
    <property type="entry name" value="VACUOLAR PROTEIN SORTING-ASSOCIATED PROTEIN 27"/>
    <property type="match status" value="1"/>
</dbReference>
<keyword evidence="4" id="KW-0479">Metal-binding</keyword>
<dbReference type="Gene3D" id="1.20.5.1940">
    <property type="match status" value="1"/>
</dbReference>